<dbReference type="PANTHER" id="PTHR43072">
    <property type="entry name" value="N-ACETYLTRANSFERASE"/>
    <property type="match status" value="1"/>
</dbReference>
<proteinExistence type="predicted"/>
<keyword evidence="2" id="KW-0012">Acyltransferase</keyword>
<keyword evidence="1" id="KW-0808">Transferase</keyword>
<dbReference type="EMBL" id="JBFNXX010000016">
    <property type="protein sequence ID" value="MEW9921457.1"/>
    <property type="molecule type" value="Genomic_DNA"/>
</dbReference>
<gene>
    <name evidence="4" type="ORF">AB2B41_17750</name>
</gene>
<dbReference type="PANTHER" id="PTHR43072:SF23">
    <property type="entry name" value="UPF0039 PROTEIN C11D3.02C"/>
    <property type="match status" value="1"/>
</dbReference>
<reference evidence="4 5" key="1">
    <citation type="submission" date="2024-07" db="EMBL/GenBank/DDBJ databases">
        <title>Marimonas sp.nov., isolated from tidal-flat sediment.</title>
        <authorList>
            <person name="Jayan J.N."/>
            <person name="Lee S.S."/>
        </authorList>
    </citation>
    <scope>NUCLEOTIDE SEQUENCE [LARGE SCALE GENOMIC DNA]</scope>
    <source>
        <strain evidence="4 5">MJW-29</strain>
    </source>
</reference>
<dbReference type="CDD" id="cd04301">
    <property type="entry name" value="NAT_SF"/>
    <property type="match status" value="1"/>
</dbReference>
<dbReference type="RefSeq" id="WP_367879159.1">
    <property type="nucleotide sequence ID" value="NZ_JBFNXX010000016.1"/>
</dbReference>
<evidence type="ECO:0000313" key="5">
    <source>
        <dbReference type="Proteomes" id="UP001556098"/>
    </source>
</evidence>
<sequence length="162" mass="17257">MNIRTARPADAAAIAAIWNVIIRDTLITFTTKERTEATLAAHISERQGAFWVAEEAGKVLGFVTYGPFRTGPGYATTAEHTLILAPEGRGRGLGRALMHKAMEHAAAHGIHVMVAGISAANPGAVAFHAALGFEQTGKLPQVGRKSGQWLDLIFMQKTLPSS</sequence>
<accession>A0ABV3RR24</accession>
<dbReference type="PROSITE" id="PS51186">
    <property type="entry name" value="GNAT"/>
    <property type="match status" value="1"/>
</dbReference>
<protein>
    <submittedName>
        <fullName evidence="4">N-acetyltransferase family protein</fullName>
    </submittedName>
</protein>
<dbReference type="Proteomes" id="UP001556098">
    <property type="component" value="Unassembled WGS sequence"/>
</dbReference>
<dbReference type="Pfam" id="PF00583">
    <property type="entry name" value="Acetyltransf_1"/>
    <property type="match status" value="1"/>
</dbReference>
<evidence type="ECO:0000256" key="2">
    <source>
        <dbReference type="ARBA" id="ARBA00023315"/>
    </source>
</evidence>
<evidence type="ECO:0000256" key="1">
    <source>
        <dbReference type="ARBA" id="ARBA00022679"/>
    </source>
</evidence>
<evidence type="ECO:0000313" key="4">
    <source>
        <dbReference type="EMBL" id="MEW9921457.1"/>
    </source>
</evidence>
<dbReference type="InterPro" id="IPR016181">
    <property type="entry name" value="Acyl_CoA_acyltransferase"/>
</dbReference>
<comment type="caution">
    <text evidence="4">The sequence shown here is derived from an EMBL/GenBank/DDBJ whole genome shotgun (WGS) entry which is preliminary data.</text>
</comment>
<organism evidence="4 5">
    <name type="scientific">Sulfitobacter sediminis</name>
    <dbReference type="NCBI Taxonomy" id="3234186"/>
    <lineage>
        <taxon>Bacteria</taxon>
        <taxon>Pseudomonadati</taxon>
        <taxon>Pseudomonadota</taxon>
        <taxon>Alphaproteobacteria</taxon>
        <taxon>Rhodobacterales</taxon>
        <taxon>Roseobacteraceae</taxon>
        <taxon>Sulfitobacter</taxon>
    </lineage>
</organism>
<dbReference type="SUPFAM" id="SSF55729">
    <property type="entry name" value="Acyl-CoA N-acyltransferases (Nat)"/>
    <property type="match status" value="1"/>
</dbReference>
<dbReference type="Gene3D" id="3.40.630.30">
    <property type="match status" value="1"/>
</dbReference>
<keyword evidence="5" id="KW-1185">Reference proteome</keyword>
<name>A0ABV3RR24_9RHOB</name>
<dbReference type="InterPro" id="IPR000182">
    <property type="entry name" value="GNAT_dom"/>
</dbReference>
<evidence type="ECO:0000259" key="3">
    <source>
        <dbReference type="PROSITE" id="PS51186"/>
    </source>
</evidence>
<feature type="domain" description="N-acetyltransferase" evidence="3">
    <location>
        <begin position="1"/>
        <end position="160"/>
    </location>
</feature>